<dbReference type="EMBL" id="JAAMOW010000003">
    <property type="protein sequence ID" value="NGY04483.1"/>
    <property type="molecule type" value="Genomic_DNA"/>
</dbReference>
<reference evidence="1 2" key="1">
    <citation type="journal article" date="2014" name="Int. J. Syst. Evol. Microbiol.">
        <title>Solimonas terrae sp. nov., isolated from soil.</title>
        <authorList>
            <person name="Kim S.J."/>
            <person name="Moon J.Y."/>
            <person name="Weon H.Y."/>
            <person name="Ahn J.H."/>
            <person name="Chen W.M."/>
            <person name="Kwon S.W."/>
        </authorList>
    </citation>
    <scope>NUCLEOTIDE SEQUENCE [LARGE SCALE GENOMIC DNA]</scope>
    <source>
        <strain evidence="1 2">KIS83-12</strain>
    </source>
</reference>
<organism evidence="1 2">
    <name type="scientific">Solimonas terrae</name>
    <dbReference type="NCBI Taxonomy" id="1396819"/>
    <lineage>
        <taxon>Bacteria</taxon>
        <taxon>Pseudomonadati</taxon>
        <taxon>Pseudomonadota</taxon>
        <taxon>Gammaproteobacteria</taxon>
        <taxon>Nevskiales</taxon>
        <taxon>Nevskiaceae</taxon>
        <taxon>Solimonas</taxon>
    </lineage>
</organism>
<evidence type="ECO:0000313" key="2">
    <source>
        <dbReference type="Proteomes" id="UP000472676"/>
    </source>
</evidence>
<dbReference type="AlphaFoldDB" id="A0A6M2BQX6"/>
<dbReference type="Proteomes" id="UP000472676">
    <property type="component" value="Unassembled WGS sequence"/>
</dbReference>
<proteinExistence type="predicted"/>
<dbReference type="PROSITE" id="PS51318">
    <property type="entry name" value="TAT"/>
    <property type="match status" value="1"/>
</dbReference>
<dbReference type="RefSeq" id="WP_166253936.1">
    <property type="nucleotide sequence ID" value="NZ_JAAMOW010000003.1"/>
</dbReference>
<dbReference type="Pfam" id="PF07044">
    <property type="entry name" value="DUF1329"/>
    <property type="match status" value="1"/>
</dbReference>
<accession>A0A6M2BQX6</accession>
<comment type="caution">
    <text evidence="1">The sequence shown here is derived from an EMBL/GenBank/DDBJ whole genome shotgun (WGS) entry which is preliminary data.</text>
</comment>
<name>A0A6M2BQX6_9GAMM</name>
<sequence length="459" mass="51541">MHIRKYDVDYGRRALLQKAALGAGAGVLAPLWPLIASGADTSKAYPDENMSVEMYTKGKVKTGDYVTAANVDAVKNLLDPITYKQVKEMGRKIKIVPTVTDASLLYPMGFLEASLKNKGKAKFDATGNIVEAASGKPWIGGLPFADAKDANEAIANLTLSWGRHDYCQYAIRQWDIAPDGNQAYQYDFVWAELQAQARVDGTVFQGKDDLLRLQSVWFTAPQDTAGSSFLSTWYYDQRKFPDLYGYLPAFRRVRQFPTNQRFEPLLPGITWFLSDAWAAGDPMLTWGNYKIVGRQPMLGAVSQNWHGSSKNWELPVHGGPKGQTFFDTNFSMCPECIVLEAEPTGYPRAPVGKKRVWIDVRNQQFVAYITFDRRGEMWKSFEPGWSRYQDGSAIVKDAKGNSDWSWTYVLSHDIQANRMSRIMHTESTSGGYKSQLSTNGVDVYNKYLTNQAIQRLGTA</sequence>
<dbReference type="InterPro" id="IPR006311">
    <property type="entry name" value="TAT_signal"/>
</dbReference>
<keyword evidence="2" id="KW-1185">Reference proteome</keyword>
<evidence type="ECO:0000313" key="1">
    <source>
        <dbReference type="EMBL" id="NGY04483.1"/>
    </source>
</evidence>
<dbReference type="Gene3D" id="2.50.20.10">
    <property type="entry name" value="Lipoprotein localisation LolA/LolB/LppX"/>
    <property type="match status" value="1"/>
</dbReference>
<dbReference type="InterPro" id="IPR010752">
    <property type="entry name" value="DUF1329"/>
</dbReference>
<protein>
    <submittedName>
        <fullName evidence="1">DUF1329 domain-containing protein</fullName>
    </submittedName>
</protein>
<gene>
    <name evidence="1" type="ORF">G7Y85_06900</name>
</gene>